<dbReference type="SUPFAM" id="SSF88946">
    <property type="entry name" value="Sigma2 domain of RNA polymerase sigma factors"/>
    <property type="match status" value="1"/>
</dbReference>
<dbReference type="EMBL" id="CABVQS010000010">
    <property type="protein sequence ID" value="VWD16639.1"/>
    <property type="molecule type" value="Genomic_DNA"/>
</dbReference>
<comment type="subunit">
    <text evidence="6">Interacts transiently with the RNA polymerase catalytic core.</text>
</comment>
<dbReference type="Pfam" id="PF04546">
    <property type="entry name" value="Sigma70_ner"/>
    <property type="match status" value="1"/>
</dbReference>
<feature type="region of interest" description="Disordered" evidence="8">
    <location>
        <begin position="1"/>
        <end position="38"/>
    </location>
</feature>
<feature type="domain" description="RNA polymerase sigma-70" evidence="10">
    <location>
        <begin position="642"/>
        <end position="668"/>
    </location>
</feature>
<evidence type="ECO:0000313" key="12">
    <source>
        <dbReference type="Proteomes" id="UP000494109"/>
    </source>
</evidence>
<dbReference type="InterPro" id="IPR042189">
    <property type="entry name" value="RNA_pol_sigma_70_r1_1_sf"/>
</dbReference>
<evidence type="ECO:0000313" key="11">
    <source>
        <dbReference type="EMBL" id="VWD16639.1"/>
    </source>
</evidence>
<dbReference type="InterPro" id="IPR013325">
    <property type="entry name" value="RNA_pol_sigma_r2"/>
</dbReference>
<reference evidence="11 12" key="1">
    <citation type="submission" date="2019-09" db="EMBL/GenBank/DDBJ databases">
        <authorList>
            <person name="Depoorter E."/>
        </authorList>
    </citation>
    <scope>NUCLEOTIDE SEQUENCE [LARGE SCALE GENOMIC DNA]</scope>
    <source>
        <strain evidence="11">R-71033</strain>
    </source>
</reference>
<dbReference type="NCBIfam" id="TIGR02393">
    <property type="entry name" value="RpoD_Cterm"/>
    <property type="match status" value="1"/>
</dbReference>
<dbReference type="Gene3D" id="1.10.601.10">
    <property type="entry name" value="RNA Polymerase Primary Sigma Factor"/>
    <property type="match status" value="1"/>
</dbReference>
<dbReference type="HAMAP" id="MF_00963">
    <property type="entry name" value="Sigma70_RpoD_SigA"/>
    <property type="match status" value="1"/>
</dbReference>
<dbReference type="InterPro" id="IPR012760">
    <property type="entry name" value="RNA_pol_sigma_RpoD_C"/>
</dbReference>
<dbReference type="InterPro" id="IPR000943">
    <property type="entry name" value="RNA_pol_sigma70"/>
</dbReference>
<dbReference type="InterPro" id="IPR007624">
    <property type="entry name" value="RNA_pol_sigma70_r3"/>
</dbReference>
<dbReference type="InterPro" id="IPR007627">
    <property type="entry name" value="RNA_pol_sigma70_r2"/>
</dbReference>
<evidence type="ECO:0000256" key="1">
    <source>
        <dbReference type="ARBA" id="ARBA00022490"/>
    </source>
</evidence>
<dbReference type="GO" id="GO:0006352">
    <property type="term" value="P:DNA-templated transcription initiation"/>
    <property type="evidence" value="ECO:0007669"/>
    <property type="project" value="UniProtKB-UniRule"/>
</dbReference>
<dbReference type="FunFam" id="1.10.10.10:FF:000002">
    <property type="entry name" value="RNA polymerase sigma factor SigA"/>
    <property type="match status" value="1"/>
</dbReference>
<evidence type="ECO:0000256" key="2">
    <source>
        <dbReference type="ARBA" id="ARBA00023015"/>
    </source>
</evidence>
<evidence type="ECO:0000256" key="6">
    <source>
        <dbReference type="HAMAP-Rule" id="MF_00963"/>
    </source>
</evidence>
<dbReference type="Gene3D" id="1.10.10.10">
    <property type="entry name" value="Winged helix-like DNA-binding domain superfamily/Winged helix DNA-binding domain"/>
    <property type="match status" value="2"/>
</dbReference>
<dbReference type="FunFam" id="1.10.601.10:FF:000002">
    <property type="entry name" value="RNA polymerase sigma factor RpoD"/>
    <property type="match status" value="1"/>
</dbReference>
<name>A0A6P2YAV3_9BURK</name>
<dbReference type="Pfam" id="PF04545">
    <property type="entry name" value="Sigma70_r4"/>
    <property type="match status" value="1"/>
</dbReference>
<comment type="subcellular location">
    <subcellularLocation>
        <location evidence="6">Cytoplasm</location>
    </subcellularLocation>
</comment>
<dbReference type="InterPro" id="IPR013324">
    <property type="entry name" value="RNA_pol_sigma_r3/r4-like"/>
</dbReference>
<dbReference type="Pfam" id="PF04539">
    <property type="entry name" value="Sigma70_r3"/>
    <property type="match status" value="1"/>
</dbReference>
<dbReference type="Proteomes" id="UP000494109">
    <property type="component" value="Unassembled WGS sequence"/>
</dbReference>
<dbReference type="GO" id="GO:0005737">
    <property type="term" value="C:cytoplasm"/>
    <property type="evidence" value="ECO:0007669"/>
    <property type="project" value="UniProtKB-SubCell"/>
</dbReference>
<dbReference type="InterPro" id="IPR050239">
    <property type="entry name" value="Sigma-70_RNA_pol_init_factors"/>
</dbReference>
<dbReference type="PRINTS" id="PR00046">
    <property type="entry name" value="SIGMA70FCT"/>
</dbReference>
<evidence type="ECO:0000256" key="8">
    <source>
        <dbReference type="SAM" id="MobiDB-lite"/>
    </source>
</evidence>
<comment type="similarity">
    <text evidence="6">Belongs to the sigma-70 factor family. RpoD/SigA subfamily.</text>
</comment>
<feature type="region of interest" description="Sigma-70 factor domain-3" evidence="6">
    <location>
        <begin position="528"/>
        <end position="604"/>
    </location>
</feature>
<evidence type="ECO:0000256" key="3">
    <source>
        <dbReference type="ARBA" id="ARBA00023082"/>
    </source>
</evidence>
<dbReference type="InterPro" id="IPR007630">
    <property type="entry name" value="RNA_pol_sigma70_r4"/>
</dbReference>
<dbReference type="InterPro" id="IPR007127">
    <property type="entry name" value="RNA_pol_sigma_70_r1_1"/>
</dbReference>
<dbReference type="Pfam" id="PF00140">
    <property type="entry name" value="Sigma70_r1_2"/>
    <property type="match status" value="1"/>
</dbReference>
<dbReference type="Pfam" id="PF04542">
    <property type="entry name" value="Sigma70_r2"/>
    <property type="match status" value="1"/>
</dbReference>
<dbReference type="PANTHER" id="PTHR30603">
    <property type="entry name" value="RNA POLYMERASE SIGMA FACTOR RPO"/>
    <property type="match status" value="1"/>
</dbReference>
<evidence type="ECO:0000256" key="4">
    <source>
        <dbReference type="ARBA" id="ARBA00023125"/>
    </source>
</evidence>
<dbReference type="AlphaFoldDB" id="A0A6P2YAV3"/>
<feature type="region of interest" description="Sigma-70 factor domain-2" evidence="6">
    <location>
        <begin position="449"/>
        <end position="519"/>
    </location>
</feature>
<keyword evidence="5 6" id="KW-0804">Transcription</keyword>
<feature type="compositionally biased region" description="Acidic residues" evidence="8">
    <location>
        <begin position="247"/>
        <end position="269"/>
    </location>
</feature>
<feature type="domain" description="RNA polymerase sigma-70" evidence="9">
    <location>
        <begin position="473"/>
        <end position="486"/>
    </location>
</feature>
<evidence type="ECO:0000259" key="10">
    <source>
        <dbReference type="PROSITE" id="PS00716"/>
    </source>
</evidence>
<dbReference type="InterPro" id="IPR009042">
    <property type="entry name" value="RNA_pol_sigma70_r1_2"/>
</dbReference>
<dbReference type="InterPro" id="IPR028630">
    <property type="entry name" value="Sigma70_RpoD"/>
</dbReference>
<dbReference type="PANTHER" id="PTHR30603:SF60">
    <property type="entry name" value="RNA POLYMERASE SIGMA FACTOR RPOD"/>
    <property type="match status" value="1"/>
</dbReference>
<dbReference type="NCBIfam" id="TIGR02937">
    <property type="entry name" value="sigma70-ECF"/>
    <property type="match status" value="1"/>
</dbReference>
<proteinExistence type="inferred from homology"/>
<dbReference type="GO" id="GO:0003677">
    <property type="term" value="F:DNA binding"/>
    <property type="evidence" value="ECO:0007669"/>
    <property type="project" value="UniProtKB-UniRule"/>
</dbReference>
<sequence>MTKKLNEVSVEDDANQSDEQPAAAAAAPGKSKVRDRRAKEKALLKEAFATSTPGTAEELEERRVKLRALIKLGKERGFLTYAEINDHLPDNFTETEALEGIIGTFNDMGVAVYEQAPDAETLLLNDNAPAASSDDEVEEEAEVALSTVDSEFGRTTDPVRMYMREMGTVELLTREGEIEIAKRIEDGLRHMVMAISACPTTIADILAMAERVANEEIRVDELVDGLLDPNAADAADTDGFSAKEAEAIENEDEEAEEEEEEEEEEEDDGAAQASANAAQLEALKRASLEKFSQISEWFDKMRRAFEKEGYKSKAYLKAQETIQTELMTIRFTARTVERLCDTLRAQVDEVRQVERQILHIVVDKCGMPRSEFIARFPGSETDLDWAEKIMAEGHSYSAVLSRNIPAIREQQQRLLDLQARVVLPLKDLKETNRQMAAGELKARQAKREMTEANLRLVISIAKKYTNRGLQFLDLIQEGNIGLMKAVDKFEYRRGYKFSTYATWWIRQAITRSIADQARTIRIPVHMIETINKMNRISRQILQETGLEPDPATLAEKMEMPEDKIRKIMKIAKEPISMETPIGDDDDSHLGDFIEDTNTVAPADAALHASMRDVVKDVLDSLTPREAKVLRMRFGIEMSTDHTLEEVGKQFDVTRERIRQIEAKALRKLRHPSRSDKLKSFLEGN</sequence>
<keyword evidence="1 6" id="KW-0963">Cytoplasm</keyword>
<feature type="short sequence motif" description="Interaction with polymerase core subunit RpoC" evidence="6">
    <location>
        <begin position="473"/>
        <end position="476"/>
    </location>
</feature>
<organism evidence="11 12">
    <name type="scientific">Burkholderia contaminans</name>
    <dbReference type="NCBI Taxonomy" id="488447"/>
    <lineage>
        <taxon>Bacteria</taxon>
        <taxon>Pseudomonadati</taxon>
        <taxon>Pseudomonadota</taxon>
        <taxon>Betaproteobacteria</taxon>
        <taxon>Burkholderiales</taxon>
        <taxon>Burkholderiaceae</taxon>
        <taxon>Burkholderia</taxon>
        <taxon>Burkholderia cepacia complex</taxon>
    </lineage>
</organism>
<dbReference type="PROSITE" id="PS00715">
    <property type="entry name" value="SIGMA70_1"/>
    <property type="match status" value="1"/>
</dbReference>
<dbReference type="NCBIfam" id="NF004208">
    <property type="entry name" value="PRK05658.1"/>
    <property type="match status" value="1"/>
</dbReference>
<dbReference type="Pfam" id="PF03979">
    <property type="entry name" value="Sigma70_r1_1"/>
    <property type="match status" value="1"/>
</dbReference>
<dbReference type="FunFam" id="1.10.10.10:FF:000004">
    <property type="entry name" value="RNA polymerase sigma factor SigA"/>
    <property type="match status" value="1"/>
</dbReference>
<dbReference type="CDD" id="cd06171">
    <property type="entry name" value="Sigma70_r4"/>
    <property type="match status" value="1"/>
</dbReference>
<feature type="DNA-binding region" description="H-T-H motif" evidence="6">
    <location>
        <begin position="643"/>
        <end position="662"/>
    </location>
</feature>
<feature type="region of interest" description="Sigma-70 factor domain-4" evidence="6">
    <location>
        <begin position="617"/>
        <end position="670"/>
    </location>
</feature>
<protein>
    <recommendedName>
        <fullName evidence="6">RNA polymerase sigma factor RpoD</fullName>
    </recommendedName>
    <alternativeName>
        <fullName evidence="6">Sigma-70</fullName>
    </alternativeName>
</protein>
<evidence type="ECO:0000256" key="5">
    <source>
        <dbReference type="ARBA" id="ARBA00023163"/>
    </source>
</evidence>
<keyword evidence="2 6" id="KW-0805">Transcription regulation</keyword>
<keyword evidence="4 6" id="KW-0238">DNA-binding</keyword>
<evidence type="ECO:0000259" key="9">
    <source>
        <dbReference type="PROSITE" id="PS00715"/>
    </source>
</evidence>
<gene>
    <name evidence="6" type="primary">rpoD</name>
    <name evidence="11" type="ORF">BCO71033_02848</name>
</gene>
<comment type="function">
    <text evidence="6">Sigma factors are initiation factors that promote the attachment of RNA polymerase to specific initiation sites and are then released. This sigma factor is the primary sigma factor during exponential growth.</text>
</comment>
<keyword evidence="3 6" id="KW-0731">Sigma factor</keyword>
<dbReference type="SUPFAM" id="SSF88659">
    <property type="entry name" value="Sigma3 and sigma4 domains of RNA polymerase sigma factors"/>
    <property type="match status" value="2"/>
</dbReference>
<feature type="coiled-coil region" evidence="7">
    <location>
        <begin position="428"/>
        <end position="455"/>
    </location>
</feature>
<dbReference type="PROSITE" id="PS00716">
    <property type="entry name" value="SIGMA70_2"/>
    <property type="match status" value="1"/>
</dbReference>
<dbReference type="Gene3D" id="1.10.220.120">
    <property type="entry name" value="Sigma-70 factor, region 1.1"/>
    <property type="match status" value="1"/>
</dbReference>
<keyword evidence="7" id="KW-0175">Coiled coil</keyword>
<dbReference type="InterPro" id="IPR036388">
    <property type="entry name" value="WH-like_DNA-bd_sf"/>
</dbReference>
<feature type="region of interest" description="Disordered" evidence="8">
    <location>
        <begin position="246"/>
        <end position="274"/>
    </location>
</feature>
<evidence type="ECO:0000256" key="7">
    <source>
        <dbReference type="SAM" id="Coils"/>
    </source>
</evidence>
<dbReference type="GO" id="GO:0016987">
    <property type="term" value="F:sigma factor activity"/>
    <property type="evidence" value="ECO:0007669"/>
    <property type="project" value="UniProtKB-UniRule"/>
</dbReference>
<dbReference type="InterPro" id="IPR014284">
    <property type="entry name" value="RNA_pol_sigma-70_dom"/>
</dbReference>
<accession>A0A6P2YAV3</accession>
<dbReference type="InterPro" id="IPR007631">
    <property type="entry name" value="RNA_pol_sigma_70_non-ess"/>
</dbReference>